<accession>A0ABU9IKC2</accession>
<dbReference type="InterPro" id="IPR046219">
    <property type="entry name" value="DUF6252"/>
</dbReference>
<proteinExistence type="predicted"/>
<reference evidence="1 2" key="1">
    <citation type="submission" date="2024-04" db="EMBL/GenBank/DDBJ databases">
        <title>Flavobacterium sp. DGU38 16S ribosomal RNA gene Genome sequencing and assembly.</title>
        <authorList>
            <person name="Park S."/>
        </authorList>
    </citation>
    <scope>NUCLEOTIDE SEQUENCE [LARGE SCALE GENOMIC DNA]</scope>
    <source>
        <strain evidence="1 2">DGU38</strain>
    </source>
</reference>
<sequence length="161" mass="18117">MKKWIFLLCLTGMLPSCTTEDVKFNNTAFQTLKNDVFWSAQSYQAYLSQNGHVIIEGSLGFEKITLETASSTEQTFTLGTDDISKAYFEDSSSENQALFYTERNKGTGQIVITEFNSENQTISGTFKFTAVNKEETDAENPKISFTEGVFYKVPLISDEVF</sequence>
<dbReference type="Proteomes" id="UP001485226">
    <property type="component" value="Unassembled WGS sequence"/>
</dbReference>
<name>A0ABU9IKC2_9FLAO</name>
<keyword evidence="2" id="KW-1185">Reference proteome</keyword>
<organism evidence="1 2">
    <name type="scientific">Flavobacterium calami</name>
    <dbReference type="NCBI Taxonomy" id="3139144"/>
    <lineage>
        <taxon>Bacteria</taxon>
        <taxon>Pseudomonadati</taxon>
        <taxon>Bacteroidota</taxon>
        <taxon>Flavobacteriia</taxon>
        <taxon>Flavobacteriales</taxon>
        <taxon>Flavobacteriaceae</taxon>
        <taxon>Flavobacterium</taxon>
    </lineage>
</organism>
<comment type="caution">
    <text evidence="1">The sequence shown here is derived from an EMBL/GenBank/DDBJ whole genome shotgun (WGS) entry which is preliminary data.</text>
</comment>
<evidence type="ECO:0000313" key="1">
    <source>
        <dbReference type="EMBL" id="MEL1252883.1"/>
    </source>
</evidence>
<protein>
    <submittedName>
        <fullName evidence="1">DUF6252 family protein</fullName>
    </submittedName>
</protein>
<dbReference type="Pfam" id="PF19765">
    <property type="entry name" value="DUF6252"/>
    <property type="match status" value="1"/>
</dbReference>
<dbReference type="EMBL" id="JBBYHS010000003">
    <property type="protein sequence ID" value="MEL1252883.1"/>
    <property type="molecule type" value="Genomic_DNA"/>
</dbReference>
<gene>
    <name evidence="1" type="ORF">AAEO57_03780</name>
</gene>
<dbReference type="RefSeq" id="WP_341689636.1">
    <property type="nucleotide sequence ID" value="NZ_JBBYHS010000003.1"/>
</dbReference>
<evidence type="ECO:0000313" key="2">
    <source>
        <dbReference type="Proteomes" id="UP001485226"/>
    </source>
</evidence>